<evidence type="ECO:0000313" key="13">
    <source>
        <dbReference type="Proteomes" id="UP001195483"/>
    </source>
</evidence>
<dbReference type="GO" id="GO:0000139">
    <property type="term" value="C:Golgi membrane"/>
    <property type="evidence" value="ECO:0007669"/>
    <property type="project" value="UniProtKB-SubCell"/>
</dbReference>
<evidence type="ECO:0000256" key="8">
    <source>
        <dbReference type="ARBA" id="ARBA00023034"/>
    </source>
</evidence>
<keyword evidence="7" id="KW-1133">Transmembrane helix</keyword>
<organism evidence="12 13">
    <name type="scientific">Potamilus streckersoni</name>
    <dbReference type="NCBI Taxonomy" id="2493646"/>
    <lineage>
        <taxon>Eukaryota</taxon>
        <taxon>Metazoa</taxon>
        <taxon>Spiralia</taxon>
        <taxon>Lophotrochozoa</taxon>
        <taxon>Mollusca</taxon>
        <taxon>Bivalvia</taxon>
        <taxon>Autobranchia</taxon>
        <taxon>Heteroconchia</taxon>
        <taxon>Palaeoheterodonta</taxon>
        <taxon>Unionida</taxon>
        <taxon>Unionoidea</taxon>
        <taxon>Unionidae</taxon>
        <taxon>Ambleminae</taxon>
        <taxon>Lampsilini</taxon>
        <taxon>Potamilus</taxon>
    </lineage>
</organism>
<evidence type="ECO:0000256" key="1">
    <source>
        <dbReference type="ARBA" id="ARBA00004323"/>
    </source>
</evidence>
<name>A0AAE0VTK5_9BIVA</name>
<keyword evidence="13" id="KW-1185">Reference proteome</keyword>
<keyword evidence="10" id="KW-0325">Glycoprotein</keyword>
<comment type="similarity">
    <text evidence="2 11">Belongs to the glycosyltransferase 31 family.</text>
</comment>
<reference evidence="12" key="2">
    <citation type="journal article" date="2021" name="Genome Biol. Evol.">
        <title>Developing a high-quality reference genome for a parasitic bivalve with doubly uniparental inheritance (Bivalvia: Unionida).</title>
        <authorList>
            <person name="Smith C.H."/>
        </authorList>
    </citation>
    <scope>NUCLEOTIDE SEQUENCE</scope>
    <source>
        <strain evidence="12">CHS0354</strain>
        <tissue evidence="12">Mantle</tissue>
    </source>
</reference>
<dbReference type="EC" id="2.4.1.-" evidence="11"/>
<proteinExistence type="inferred from homology"/>
<protein>
    <recommendedName>
        <fullName evidence="11">Hexosyltransferase</fullName>
        <ecNumber evidence="11">2.4.1.-</ecNumber>
    </recommendedName>
</protein>
<evidence type="ECO:0000256" key="4">
    <source>
        <dbReference type="ARBA" id="ARBA00022679"/>
    </source>
</evidence>
<dbReference type="Proteomes" id="UP001195483">
    <property type="component" value="Unassembled WGS sequence"/>
</dbReference>
<dbReference type="FunFam" id="3.90.550.50:FF:000001">
    <property type="entry name" value="Hexosyltransferase"/>
    <property type="match status" value="1"/>
</dbReference>
<evidence type="ECO:0000256" key="3">
    <source>
        <dbReference type="ARBA" id="ARBA00022676"/>
    </source>
</evidence>
<dbReference type="GO" id="GO:0006493">
    <property type="term" value="P:protein O-linked glycosylation"/>
    <property type="evidence" value="ECO:0007669"/>
    <property type="project" value="TreeGrafter"/>
</dbReference>
<evidence type="ECO:0000256" key="5">
    <source>
        <dbReference type="ARBA" id="ARBA00022692"/>
    </source>
</evidence>
<sequence>MPLTLTTNYVLNNPSACANKKLDLIIIVHSATSNFQKRKVLRETWLNYVLLEQMSFQHMFLLGKASSITIQDMIADEHRKHGDIVQGDFIDDYHNLTHKAVLGLKWIHEICKNARFVLKVDDDVYLNIFRLMDEVLPSVQYSNDSIMCNVHHDQDIQRHGKWAMDADYFPTCKFYPFPYCGGGFALFSSTIVPLLLDLAHSVPFIWIDDVYVYGILANMAANVSLRHIDELFNKEIEALECFQDDDYCRMLMAFTYSTKIMKFFWSKALSTECNRHGNICES</sequence>
<dbReference type="PANTHER" id="PTHR11214">
    <property type="entry name" value="BETA-1,3-N-ACETYLGLUCOSAMINYLTRANSFERASE"/>
    <property type="match status" value="1"/>
</dbReference>
<gene>
    <name evidence="12" type="ORF">CHS0354_041690</name>
</gene>
<dbReference type="PANTHER" id="PTHR11214:SF364">
    <property type="entry name" value="HEXOSYLTRANSFERASE"/>
    <property type="match status" value="1"/>
</dbReference>
<feature type="non-terminal residue" evidence="12">
    <location>
        <position position="282"/>
    </location>
</feature>
<evidence type="ECO:0000256" key="9">
    <source>
        <dbReference type="ARBA" id="ARBA00023136"/>
    </source>
</evidence>
<comment type="caution">
    <text evidence="12">The sequence shown here is derived from an EMBL/GenBank/DDBJ whole genome shotgun (WGS) entry which is preliminary data.</text>
</comment>
<comment type="subcellular location">
    <subcellularLocation>
        <location evidence="1 11">Golgi apparatus membrane</location>
        <topology evidence="1 11">Single-pass type II membrane protein</topology>
    </subcellularLocation>
</comment>
<keyword evidence="5" id="KW-0812">Transmembrane</keyword>
<evidence type="ECO:0000256" key="2">
    <source>
        <dbReference type="ARBA" id="ARBA00008661"/>
    </source>
</evidence>
<dbReference type="EMBL" id="JAEAOA010002349">
    <property type="protein sequence ID" value="KAK3589561.1"/>
    <property type="molecule type" value="Genomic_DNA"/>
</dbReference>
<keyword evidence="8 11" id="KW-0333">Golgi apparatus</keyword>
<dbReference type="Gene3D" id="3.90.550.50">
    <property type="match status" value="1"/>
</dbReference>
<evidence type="ECO:0000256" key="6">
    <source>
        <dbReference type="ARBA" id="ARBA00022968"/>
    </source>
</evidence>
<keyword evidence="6" id="KW-0735">Signal-anchor</keyword>
<evidence type="ECO:0000256" key="7">
    <source>
        <dbReference type="ARBA" id="ARBA00022989"/>
    </source>
</evidence>
<dbReference type="AlphaFoldDB" id="A0AAE0VTK5"/>
<evidence type="ECO:0000313" key="12">
    <source>
        <dbReference type="EMBL" id="KAK3589561.1"/>
    </source>
</evidence>
<keyword evidence="9" id="KW-0472">Membrane</keyword>
<keyword evidence="4" id="KW-0808">Transferase</keyword>
<accession>A0AAE0VTK5</accession>
<reference evidence="12" key="3">
    <citation type="submission" date="2023-05" db="EMBL/GenBank/DDBJ databases">
        <authorList>
            <person name="Smith C.H."/>
        </authorList>
    </citation>
    <scope>NUCLEOTIDE SEQUENCE</scope>
    <source>
        <strain evidence="12">CHS0354</strain>
        <tissue evidence="12">Mantle</tissue>
    </source>
</reference>
<evidence type="ECO:0000256" key="10">
    <source>
        <dbReference type="ARBA" id="ARBA00023180"/>
    </source>
</evidence>
<keyword evidence="3 11" id="KW-0328">Glycosyltransferase</keyword>
<dbReference type="InterPro" id="IPR002659">
    <property type="entry name" value="Glyco_trans_31"/>
</dbReference>
<dbReference type="Pfam" id="PF01762">
    <property type="entry name" value="Galactosyl_T"/>
    <property type="match status" value="1"/>
</dbReference>
<reference evidence="12" key="1">
    <citation type="journal article" date="2021" name="Genome Biol. Evol.">
        <title>A High-Quality Reference Genome for a Parasitic Bivalve with Doubly Uniparental Inheritance (Bivalvia: Unionida).</title>
        <authorList>
            <person name="Smith C.H."/>
        </authorList>
    </citation>
    <scope>NUCLEOTIDE SEQUENCE</scope>
    <source>
        <strain evidence="12">CHS0354</strain>
    </source>
</reference>
<dbReference type="GO" id="GO:0016758">
    <property type="term" value="F:hexosyltransferase activity"/>
    <property type="evidence" value="ECO:0007669"/>
    <property type="project" value="InterPro"/>
</dbReference>
<evidence type="ECO:0000256" key="11">
    <source>
        <dbReference type="RuleBase" id="RU363063"/>
    </source>
</evidence>